<evidence type="ECO:0000313" key="6">
    <source>
        <dbReference type="EMBL" id="OCS84185.1"/>
    </source>
</evidence>
<keyword evidence="7" id="KW-1185">Reference proteome</keyword>
<dbReference type="PROSITE" id="PS51635">
    <property type="entry name" value="PNPLA"/>
    <property type="match status" value="1"/>
</dbReference>
<dbReference type="SUPFAM" id="SSF52151">
    <property type="entry name" value="FabD/lysophospholipase-like"/>
    <property type="match status" value="1"/>
</dbReference>
<feature type="short sequence motif" description="GXSXG" evidence="4">
    <location>
        <begin position="37"/>
        <end position="41"/>
    </location>
</feature>
<evidence type="ECO:0000256" key="1">
    <source>
        <dbReference type="ARBA" id="ARBA00022801"/>
    </source>
</evidence>
<dbReference type="OrthoDB" id="9802424at2"/>
<name>A0A1C0YAL6_9BACL</name>
<reference evidence="6 7" key="1">
    <citation type="submission" date="2016-07" db="EMBL/GenBank/DDBJ databases">
        <title>Caryophanon latum genome sequencing.</title>
        <authorList>
            <person name="Verma A."/>
            <person name="Pal Y."/>
            <person name="Krishnamurthi S."/>
        </authorList>
    </citation>
    <scope>NUCLEOTIDE SEQUENCE [LARGE SCALE GENOMIC DNA]</scope>
    <source>
        <strain evidence="6 7">DSM 14151</strain>
    </source>
</reference>
<dbReference type="Proteomes" id="UP000093482">
    <property type="component" value="Unassembled WGS sequence"/>
</dbReference>
<evidence type="ECO:0000259" key="5">
    <source>
        <dbReference type="PROSITE" id="PS51635"/>
    </source>
</evidence>
<dbReference type="GO" id="GO:0016042">
    <property type="term" value="P:lipid catabolic process"/>
    <property type="evidence" value="ECO:0007669"/>
    <property type="project" value="UniProtKB-UniRule"/>
</dbReference>
<dbReference type="RefSeq" id="WP_066466584.1">
    <property type="nucleotide sequence ID" value="NZ_MATO01000084.1"/>
</dbReference>
<dbReference type="EMBL" id="MATO01000084">
    <property type="protein sequence ID" value="OCS84185.1"/>
    <property type="molecule type" value="Genomic_DNA"/>
</dbReference>
<sequence length="282" mass="32910">MQQSSLILEGGTFRTVYTAGILDYFLEQQLHIPYVIGISAGAIAACSYVSRQKERTFRVIANFRHDKRYIGVQNFFTKDRSYFGLDFSYNILPNVIDRFDWQTFQQHDGDVLFGVTNAYTGEVEYMDGKQMDTTCQLLRATCAIPLLFPEIKLDGTPYYDGGLSESIPVRKAIEDGYNKHVIILTQPKGYEKALDRKGKWTVKLFEYKYPKLAAQMKQRAERYNETLRYIEELERSGKAFVFRPTYAVNSFEKDRFQLKRNYDMGYALAKQRFDELQHFLAH</sequence>
<evidence type="ECO:0000256" key="2">
    <source>
        <dbReference type="ARBA" id="ARBA00022963"/>
    </source>
</evidence>
<dbReference type="Gene3D" id="3.40.1090.10">
    <property type="entry name" value="Cytosolic phospholipase A2 catalytic domain"/>
    <property type="match status" value="2"/>
</dbReference>
<evidence type="ECO:0000256" key="3">
    <source>
        <dbReference type="ARBA" id="ARBA00023098"/>
    </source>
</evidence>
<accession>A0A1C0YAL6</accession>
<keyword evidence="1 4" id="KW-0378">Hydrolase</keyword>
<dbReference type="InterPro" id="IPR045943">
    <property type="entry name" value="DUF6363"/>
</dbReference>
<dbReference type="PANTHER" id="PTHR14226:SF25">
    <property type="entry name" value="PHOSPHOESTERASE"/>
    <property type="match status" value="1"/>
</dbReference>
<dbReference type="InterPro" id="IPR016035">
    <property type="entry name" value="Acyl_Trfase/lysoPLipase"/>
</dbReference>
<feature type="domain" description="PNPLA" evidence="5">
    <location>
        <begin position="6"/>
        <end position="173"/>
    </location>
</feature>
<feature type="active site" description="Proton acceptor" evidence="4">
    <location>
        <position position="160"/>
    </location>
</feature>
<proteinExistence type="predicted"/>
<feature type="short sequence motif" description="DGA/G" evidence="4">
    <location>
        <begin position="160"/>
        <end position="162"/>
    </location>
</feature>
<dbReference type="GO" id="GO:0016787">
    <property type="term" value="F:hydrolase activity"/>
    <property type="evidence" value="ECO:0007669"/>
    <property type="project" value="UniProtKB-UniRule"/>
</dbReference>
<protein>
    <submittedName>
        <fullName evidence="6">Patatin family protein</fullName>
    </submittedName>
</protein>
<dbReference type="PANTHER" id="PTHR14226">
    <property type="entry name" value="NEUROPATHY TARGET ESTERASE/SWISS CHEESE D.MELANOGASTER"/>
    <property type="match status" value="1"/>
</dbReference>
<dbReference type="Pfam" id="PF19890">
    <property type="entry name" value="DUF6363"/>
    <property type="match status" value="1"/>
</dbReference>
<feature type="active site" description="Nucleophile" evidence="4">
    <location>
        <position position="39"/>
    </location>
</feature>
<evidence type="ECO:0000256" key="4">
    <source>
        <dbReference type="PROSITE-ProRule" id="PRU01161"/>
    </source>
</evidence>
<dbReference type="AlphaFoldDB" id="A0A1C0YAL6"/>
<keyword evidence="3 4" id="KW-0443">Lipid metabolism</keyword>
<dbReference type="InterPro" id="IPR050301">
    <property type="entry name" value="NTE"/>
</dbReference>
<dbReference type="InterPro" id="IPR002641">
    <property type="entry name" value="PNPLA_dom"/>
</dbReference>
<comment type="caution">
    <text evidence="4">Lacks conserved residue(s) required for the propagation of feature annotation.</text>
</comment>
<keyword evidence="2 4" id="KW-0442">Lipid degradation</keyword>
<dbReference type="Pfam" id="PF01734">
    <property type="entry name" value="Patatin"/>
    <property type="match status" value="1"/>
</dbReference>
<dbReference type="InterPro" id="IPR037483">
    <property type="entry name" value="YjjU-like"/>
</dbReference>
<organism evidence="6 7">
    <name type="scientific">Caryophanon latum</name>
    <dbReference type="NCBI Taxonomy" id="33977"/>
    <lineage>
        <taxon>Bacteria</taxon>
        <taxon>Bacillati</taxon>
        <taxon>Bacillota</taxon>
        <taxon>Bacilli</taxon>
        <taxon>Bacillales</taxon>
        <taxon>Caryophanaceae</taxon>
        <taxon>Caryophanon</taxon>
    </lineage>
</organism>
<gene>
    <name evidence="6" type="ORF">A6K76_16040</name>
</gene>
<dbReference type="CDD" id="cd07208">
    <property type="entry name" value="Pat_hypo_Ecoli_yjju_like"/>
    <property type="match status" value="1"/>
</dbReference>
<evidence type="ECO:0000313" key="7">
    <source>
        <dbReference type="Proteomes" id="UP000093482"/>
    </source>
</evidence>
<comment type="caution">
    <text evidence="6">The sequence shown here is derived from an EMBL/GenBank/DDBJ whole genome shotgun (WGS) entry which is preliminary data.</text>
</comment>